<gene>
    <name evidence="1" type="ORF">LEP1GSC036_4517</name>
</gene>
<organism evidence="1 2">
    <name type="scientific">Leptospira weilii str. 2006001853</name>
    <dbReference type="NCBI Taxonomy" id="1001589"/>
    <lineage>
        <taxon>Bacteria</taxon>
        <taxon>Pseudomonadati</taxon>
        <taxon>Spirochaetota</taxon>
        <taxon>Spirochaetia</taxon>
        <taxon>Leptospirales</taxon>
        <taxon>Leptospiraceae</taxon>
        <taxon>Leptospira</taxon>
    </lineage>
</organism>
<accession>A0A828Z3G9</accession>
<dbReference type="Proteomes" id="UP000001338">
    <property type="component" value="Unassembled WGS sequence"/>
</dbReference>
<reference evidence="1 2" key="1">
    <citation type="submission" date="2012-10" db="EMBL/GenBank/DDBJ databases">
        <authorList>
            <person name="Harkins D.M."/>
            <person name="Durkin A.S."/>
            <person name="Brinkac L.M."/>
            <person name="Haft D.H."/>
            <person name="Selengut J.D."/>
            <person name="Sanka R."/>
            <person name="DePew J."/>
            <person name="Purushe J."/>
            <person name="Whelen A.C."/>
            <person name="Vinetz J.M."/>
            <person name="Sutton G.G."/>
            <person name="Nierman W.C."/>
            <person name="Fouts D.E."/>
        </authorList>
    </citation>
    <scope>NUCLEOTIDE SEQUENCE [LARGE SCALE GENOMIC DNA]</scope>
    <source>
        <strain evidence="1 2">2006001853</strain>
    </source>
</reference>
<evidence type="ECO:0000313" key="2">
    <source>
        <dbReference type="Proteomes" id="UP000001338"/>
    </source>
</evidence>
<name>A0A828Z3G9_9LEPT</name>
<protein>
    <submittedName>
        <fullName evidence="1">Uncharacterized protein</fullName>
    </submittedName>
</protein>
<evidence type="ECO:0000313" key="1">
    <source>
        <dbReference type="EMBL" id="EKR64837.1"/>
    </source>
</evidence>
<dbReference type="EMBL" id="AFLV02000036">
    <property type="protein sequence ID" value="EKR64837.1"/>
    <property type="molecule type" value="Genomic_DNA"/>
</dbReference>
<proteinExistence type="predicted"/>
<sequence>MLLSLRRTRTFSHPRTFGKNLNIKTCGGYKTTFDPICKPIEIPEWDTHFSEGLSQNRISFYKTKIRISKYSKLM</sequence>
<comment type="caution">
    <text evidence="1">The sequence shown here is derived from an EMBL/GenBank/DDBJ whole genome shotgun (WGS) entry which is preliminary data.</text>
</comment>
<dbReference type="AlphaFoldDB" id="A0A828Z3G9"/>